<dbReference type="FunFam" id="2.60.40.10:FF:000617">
    <property type="entry name" value="Immunoglobulin-like and fibronectin type III domain-containing 1"/>
    <property type="match status" value="1"/>
</dbReference>
<dbReference type="SMART" id="SM00409">
    <property type="entry name" value="IG"/>
    <property type="match status" value="6"/>
</dbReference>
<feature type="region of interest" description="Disordered" evidence="5">
    <location>
        <begin position="907"/>
        <end position="974"/>
    </location>
</feature>
<feature type="region of interest" description="Disordered" evidence="5">
    <location>
        <begin position="1540"/>
        <end position="1853"/>
    </location>
</feature>
<dbReference type="Pfam" id="PF18362">
    <property type="entry name" value="THB"/>
    <property type="match status" value="1"/>
</dbReference>
<dbReference type="PROSITE" id="PS50853">
    <property type="entry name" value="FN3"/>
    <property type="match status" value="4"/>
</dbReference>
<feature type="region of interest" description="Disordered" evidence="5">
    <location>
        <begin position="1887"/>
        <end position="1948"/>
    </location>
</feature>
<feature type="compositionally biased region" description="Basic and acidic residues" evidence="5">
    <location>
        <begin position="1387"/>
        <end position="1397"/>
    </location>
</feature>
<dbReference type="FunFam" id="2.60.40.10:FF:001525">
    <property type="entry name" value="Immunoglobulin-like and fibronectin type III domain-containing 1"/>
    <property type="match status" value="1"/>
</dbReference>
<dbReference type="FunFam" id="2.60.40.10:FF:001435">
    <property type="entry name" value="Immunoglobulin-like and fibronectin type III domain-containing 1"/>
    <property type="match status" value="1"/>
</dbReference>
<organism evidence="8 9">
    <name type="scientific">Myodes glareolus</name>
    <name type="common">Bank vole</name>
    <name type="synonym">Clethrionomys glareolus</name>
    <dbReference type="NCBI Taxonomy" id="447135"/>
    <lineage>
        <taxon>Eukaryota</taxon>
        <taxon>Metazoa</taxon>
        <taxon>Chordata</taxon>
        <taxon>Craniata</taxon>
        <taxon>Vertebrata</taxon>
        <taxon>Euteleostomi</taxon>
        <taxon>Mammalia</taxon>
        <taxon>Eutheria</taxon>
        <taxon>Euarchontoglires</taxon>
        <taxon>Glires</taxon>
        <taxon>Rodentia</taxon>
        <taxon>Myomorpha</taxon>
        <taxon>Muroidea</taxon>
        <taxon>Cricetidae</taxon>
        <taxon>Arvicolinae</taxon>
        <taxon>Myodes</taxon>
    </lineage>
</organism>
<dbReference type="InterPro" id="IPR040849">
    <property type="entry name" value="MyBP-C_THB"/>
</dbReference>
<evidence type="ECO:0000256" key="1">
    <source>
        <dbReference type="ARBA" id="ARBA00004496"/>
    </source>
</evidence>
<dbReference type="InterPro" id="IPR003599">
    <property type="entry name" value="Ig_sub"/>
</dbReference>
<dbReference type="InterPro" id="IPR036179">
    <property type="entry name" value="Ig-like_dom_sf"/>
</dbReference>
<dbReference type="InterPro" id="IPR050964">
    <property type="entry name" value="Striated_Muscle_Regulatory"/>
</dbReference>
<dbReference type="Pfam" id="PF00041">
    <property type="entry name" value="fn3"/>
    <property type="match status" value="4"/>
</dbReference>
<dbReference type="FunFam" id="2.60.40.10:FF:000425">
    <property type="entry name" value="Myosin light chain kinase"/>
    <property type="match status" value="1"/>
</dbReference>
<feature type="region of interest" description="Disordered" evidence="5">
    <location>
        <begin position="434"/>
        <end position="604"/>
    </location>
</feature>
<dbReference type="InterPro" id="IPR013783">
    <property type="entry name" value="Ig-like_fold"/>
</dbReference>
<feature type="region of interest" description="Disordered" evidence="5">
    <location>
        <begin position="1055"/>
        <end position="1120"/>
    </location>
</feature>
<feature type="compositionally biased region" description="Polar residues" evidence="5">
    <location>
        <begin position="1686"/>
        <end position="1710"/>
    </location>
</feature>
<feature type="compositionally biased region" description="Basic and acidic residues" evidence="5">
    <location>
        <begin position="543"/>
        <end position="554"/>
    </location>
</feature>
<feature type="domain" description="Ig-like" evidence="6">
    <location>
        <begin position="2644"/>
        <end position="2740"/>
    </location>
</feature>
<feature type="domain" description="Fibronectin type-III" evidence="7">
    <location>
        <begin position="2239"/>
        <end position="2338"/>
    </location>
</feature>
<feature type="region of interest" description="Disordered" evidence="5">
    <location>
        <begin position="995"/>
        <end position="1030"/>
    </location>
</feature>
<dbReference type="SUPFAM" id="SSF48726">
    <property type="entry name" value="Immunoglobulin"/>
    <property type="match status" value="6"/>
</dbReference>
<feature type="region of interest" description="Disordered" evidence="5">
    <location>
        <begin position="779"/>
        <end position="802"/>
    </location>
</feature>
<protein>
    <recommendedName>
        <fullName evidence="10">Immunoglobulin-like and fibronectin type III domain-containing protein 1</fullName>
    </recommendedName>
</protein>
<dbReference type="InterPro" id="IPR036116">
    <property type="entry name" value="FN3_sf"/>
</dbReference>
<dbReference type="FunFam" id="2.60.40.10:FF:001401">
    <property type="entry name" value="immunoglobulin-like and fibronectin type III domain-containing protein 1"/>
    <property type="match status" value="1"/>
</dbReference>
<evidence type="ECO:0000256" key="3">
    <source>
        <dbReference type="ARBA" id="ARBA00022737"/>
    </source>
</evidence>
<feature type="compositionally biased region" description="Basic and acidic residues" evidence="5">
    <location>
        <begin position="571"/>
        <end position="596"/>
    </location>
</feature>
<dbReference type="EMBL" id="JBBHLL010000552">
    <property type="protein sequence ID" value="KAK7800400.1"/>
    <property type="molecule type" value="Genomic_DNA"/>
</dbReference>
<comment type="caution">
    <text evidence="8">The sequence shown here is derived from an EMBL/GenBank/DDBJ whole genome shotgun (WGS) entry which is preliminary data.</text>
</comment>
<feature type="domain" description="Ig-like" evidence="6">
    <location>
        <begin position="1938"/>
        <end position="2032"/>
    </location>
</feature>
<dbReference type="InterPro" id="IPR007110">
    <property type="entry name" value="Ig-like_dom"/>
</dbReference>
<comment type="subcellular location">
    <subcellularLocation>
        <location evidence="1">Cytoplasm</location>
    </subcellularLocation>
</comment>
<dbReference type="FunFam" id="2.60.40.10:FF:001438">
    <property type="entry name" value="Immunoglobulin-like and fibronectin type III domain-containing protein 1"/>
    <property type="match status" value="1"/>
</dbReference>
<dbReference type="SMART" id="SM00060">
    <property type="entry name" value="FN3"/>
    <property type="match status" value="4"/>
</dbReference>
<name>A0AAW0HFX9_MYOGA</name>
<dbReference type="FunFam" id="2.60.40.10:FF:001267">
    <property type="entry name" value="Immunoglobulin-like and fibronectin type III domain containing 1"/>
    <property type="match status" value="1"/>
</dbReference>
<dbReference type="Pfam" id="PF07679">
    <property type="entry name" value="I-set"/>
    <property type="match status" value="3"/>
</dbReference>
<dbReference type="FunFam" id="2.60.40.10:FF:001232">
    <property type="entry name" value="Immunoglobulin-like and fibronectin type III domain-containing 1"/>
    <property type="match status" value="1"/>
</dbReference>
<dbReference type="SMART" id="SM00408">
    <property type="entry name" value="IGc2"/>
    <property type="match status" value="3"/>
</dbReference>
<evidence type="ECO:0000256" key="5">
    <source>
        <dbReference type="SAM" id="MobiDB-lite"/>
    </source>
</evidence>
<dbReference type="GO" id="GO:0005737">
    <property type="term" value="C:cytoplasm"/>
    <property type="evidence" value="ECO:0007669"/>
    <property type="project" value="UniProtKB-SubCell"/>
</dbReference>
<feature type="compositionally biased region" description="Gly residues" evidence="5">
    <location>
        <begin position="1579"/>
        <end position="1590"/>
    </location>
</feature>
<feature type="compositionally biased region" description="Basic and acidic residues" evidence="5">
    <location>
        <begin position="496"/>
        <end position="507"/>
    </location>
</feature>
<feature type="domain" description="Fibronectin type-III" evidence="7">
    <location>
        <begin position="2340"/>
        <end position="2435"/>
    </location>
</feature>
<proteinExistence type="predicted"/>
<feature type="domain" description="Ig-like" evidence="6">
    <location>
        <begin position="2439"/>
        <end position="2531"/>
    </location>
</feature>
<dbReference type="Proteomes" id="UP001488838">
    <property type="component" value="Unassembled WGS sequence"/>
</dbReference>
<feature type="compositionally biased region" description="Basic and acidic residues" evidence="5">
    <location>
        <begin position="1821"/>
        <end position="1838"/>
    </location>
</feature>
<evidence type="ECO:0000313" key="9">
    <source>
        <dbReference type="Proteomes" id="UP001488838"/>
    </source>
</evidence>
<accession>A0AAW0HFX9</accession>
<feature type="compositionally biased region" description="Polar residues" evidence="5">
    <location>
        <begin position="1638"/>
        <end position="1647"/>
    </location>
</feature>
<dbReference type="InterPro" id="IPR013098">
    <property type="entry name" value="Ig_I-set"/>
</dbReference>
<dbReference type="InterPro" id="IPR003961">
    <property type="entry name" value="FN3_dom"/>
</dbReference>
<dbReference type="PANTHER" id="PTHR13817:SF138">
    <property type="entry name" value="IMMUNOGLOBULIN-LIKE AND FIBRONECTIN TYPE III DOMAIN-CONTAINING PROTEIN 1"/>
    <property type="match status" value="1"/>
</dbReference>
<keyword evidence="9" id="KW-1185">Reference proteome</keyword>
<evidence type="ECO:0000256" key="4">
    <source>
        <dbReference type="ARBA" id="ARBA00023319"/>
    </source>
</evidence>
<feature type="compositionally biased region" description="Basic and acidic residues" evidence="5">
    <location>
        <begin position="1887"/>
        <end position="1917"/>
    </location>
</feature>
<evidence type="ECO:0000313" key="8">
    <source>
        <dbReference type="EMBL" id="KAK7800400.1"/>
    </source>
</evidence>
<dbReference type="PROSITE" id="PS50835">
    <property type="entry name" value="IG_LIKE"/>
    <property type="match status" value="3"/>
</dbReference>
<dbReference type="CDD" id="cd00063">
    <property type="entry name" value="FN3"/>
    <property type="match status" value="4"/>
</dbReference>
<keyword evidence="2" id="KW-0963">Cytoplasm</keyword>
<feature type="region of interest" description="Disordered" evidence="5">
    <location>
        <begin position="1166"/>
        <end position="1185"/>
    </location>
</feature>
<feature type="domain" description="Fibronectin type-III" evidence="7">
    <location>
        <begin position="2139"/>
        <end position="2234"/>
    </location>
</feature>
<dbReference type="Gene3D" id="2.60.40.10">
    <property type="entry name" value="Immunoglobulins"/>
    <property type="match status" value="11"/>
</dbReference>
<evidence type="ECO:0000259" key="6">
    <source>
        <dbReference type="PROSITE" id="PS50835"/>
    </source>
</evidence>
<keyword evidence="3" id="KW-0677">Repeat</keyword>
<evidence type="ECO:0000256" key="2">
    <source>
        <dbReference type="ARBA" id="ARBA00022490"/>
    </source>
</evidence>
<sequence>MAGKPPKKPSIPGVSIRQLVDKIPEGGSTPDFKQKPVTLALPEGKNAIFRAVVCGEPRPEINKLTGEDSDLYHCRAVNAYGEATCSVRLTVIEVPEQPKKSPRSKDTELLHKRDHPSVLLLSLSVHTTSLLSSLDGPVGFRKNRKRQKEPQEDLKQELIDFRKMLKKRTPPPAPDKKMESAQVWQMLMTADRKDYEKICMQHGIVDFRGMLRKLQEMKKDQEDRVAQYVHAIANLRHIRVTKEGVATFDLELDLKDFGSKIYLYKDGEMIPYGFDNQTKHCLRRLGKRYHFQIQDLRPEDAGLYQVMVEDAVVFSTELEASTIPPRVVVPLAEARCEDQGDAVFECTLSNPCPNAAWHFQHRALRLSDRYEVSVSPDGLTHRLVVKGASCSDMGLYSLNTGLHASSAWLVVEGGKEKGPQTTDTDHRLQTPDALASEAEDSGGISDKGGQCREQGSLKETSGAQLTAGPDRGTFDRQDWSSVGGEGLANSAWGPDQNKKGFLEREPGRVPFPGDSQPLREGDCGGHLPGRGGDTESGVGFVERQQDHGRSDNRNSRWGTAGGWEASSSHPQDGRLESNREGSEPREGSGNALDRHSQGQLCDPHMGAGAAQRVLWGSQSDAEGFPQKKGGTKLWGDHMDEMEGRDYPSRERGTEAGWTSGACLGDARSRSRPGSYCVPEFPRGKGHSPEVGMDRECWGIQAGGDTSHGGAGVYWEAGGYPEQTSAGNDTQKPSSGGRKLLGCRSGEAKAEGSLQGAGGHGVVGRGYETVPEGLEDPRDWRGGLQELQGRDGHGTAGPLDRMEEGSRNLQFPQGWTVGQRDTGDPGRVECEKVGPQGDTWSNLRRTGAHLGSGVLGSGGKEGSMDGSQVAGLMVSSQKIDARNHRLVTSPGLGVQGSRGTMGDVEGLGDPGAVGSKPDFWNGSERSREKGSRGGMDCKVGLGGSGWAESRYEDGSRCSEGMGSRNGATYRDSSGVLDGTGAGLGIDGRATCEAPVETEPGEWGTHRHGSGVSRGLWSGNKNQCSPVGKMSGRDASLRNGSGGLRGAQHWNVFRGQGQTGPGGEHCSDGDLGSPGTVESMGRDGVKAPGTVGSMVGSVGGDGVKAPGTVRSMGGDGVKVPGTVEKVGDRHMEEEPGDSGRIHSWGHPGGYESFRVLGASREGDFEDGTGVPLPMELGSLGKGDKEGDGERIRFLGARTSGAGTGNLDKARHPEAVSPQAEAGSEGHWAHMPGNAFGYRSGSGIPDPWGTGDRIAYGDGSRGLGPGRAGLVGEAVFRDGSEGLRGMGPAGGASYKNATEGSGAVGSGCHVDYRNNIGCSGVVGSGSEAGYKNDFQGHRVRELGSIAGHKNGLGVSEIISLRDAASCRAGPEHSGEILSWNEADLKDGLRETGRTESKNEVGYRGSSVGPGKMKSESKMHYVDGSEKGGAPGSLVTPRECESMGLGSGYRVTAEVGMSSKDEVEKGRGKGLADETWPGVGSGVTGVLDTTGGITHRDSAMDHGNLGTPGRSHIFSGGQSIKSSLGGCELSGIPEELGAIGSMGKSSIRERKDGSVFPGSPRNSGTLSEEGGSADQARAMGASSRGGGTVGGEGGAKVATLESGSDSDFNKFGSLGTTGRYRVAGQGEATPQDWGDSLKSRRWGTSSQSLSGPGQVIDHSYGPGSETKSMLGLDSGQDMGHIQAPGWEDQVQGSFGTSSSLGENYTISRQTQEEQGASKGRGYATDQEASGECEGPGSLESRGPGYRRGGVGLTEDSTVLSRRNSAMGGDGVISIPQGPQDELDSPLGRRDFRSVSGGFQEPGCQLATGQGDGQRSLQEWGSWEAKTGKVQESRASKKCDGHGGKGLGGSGRKSGPCGSRCQAQFGTEVDSAKKGAIERARGLGHWTSIEDRGSLEESWSEDGRPDPHRHLGSRRDTHEGRSDVCGQGQDATQSPRSRYKPGPGSSTEARGSMDHFSQGLVDTEVQLGGAAILSCTLTSDQGPGTWFKDGVKLPAGDGVAFEQDGLTHGLILTPVEGTQAGRYTFVAGRQHTEASLTVQDPPTISPDVTETLREPLVFKAGKPVVVKIPFRSHLPVQAVWRKDRDEVVGSNRRGIQVALGDGYARLCLPSACRKDSGLYSVTLSSEGGCVQAEFTLQVIDKPQPPQGPLEVQDCHRAGVCLRWRPPRDDGGQAIQHYVVEKRQAGRSTWLKVGETPPDSTSFTDTSVEQGRKYAFRVRTVTSEGAGDALESEEVLVAPEALPGPPSAPDILSASSQSITLAWVAPRGPGSAHILGYLIEKRKKGSNTWMAVNEQPVAERRCTVLDLRQGCQYEFRVRAVAPSGPGEPGPPSDAVFARDPMRPPGPVRDLRVTDTSNTSITLSWTRPDTQDDDEAQGFIVELCGSDNLQWRPCHVGTVPGTTFTVKGLRPHEGYLLRVTAVNDGGHGQATCLDSLVHAMPAAVCPKFLMDSSTKDTLMVRAGDSIRVPVSFEAAPMPEVTWLKDGLPLPKRNVTTVKDGLTQLLIPAASLSDRGQYTVMLRNLQGKEAAYSFSINVSACPQTPGPISLQENVPGTVTVQWEPSPDEAQDIPLYYTVLMRSSAHGSWCEVANRVHTNRFTLLGVLPGHEYHFRVLAKNELGASKPSDTSQPWYIPRQREKFTVKAPTYREPNLSQKPRFLVGLRAHLLPQGCECRMTCAVQGSPRPHVTWFRNNQSLDRNPALYSTDMLGVCSLVIPSVSLKDSGEYKAVAENPLGQAVSTATLIVTGTRGLLVRCDQKGQSRWGSRRRVPGVVLSGITLDGAPERVVNGVEAELTLTTGVESHGGRRPGWGHRGFVCGILCSSLKQQSKNGSASPPPRQCHHLHVKQTPLVFSEACAIPNPFSTLVEGFLISEIQILEKELCTPVTFWLSCSVAPDLHSVSPPFCYGYT</sequence>
<keyword evidence="4" id="KW-0393">Immunoglobulin domain</keyword>
<feature type="compositionally biased region" description="Polar residues" evidence="5">
    <location>
        <begin position="1750"/>
        <end position="1759"/>
    </location>
</feature>
<gene>
    <name evidence="8" type="ORF">U0070_021980</name>
</gene>
<evidence type="ECO:0000259" key="7">
    <source>
        <dbReference type="PROSITE" id="PS50853"/>
    </source>
</evidence>
<reference evidence="8 9" key="1">
    <citation type="journal article" date="2023" name="bioRxiv">
        <title>Conserved and derived expression patterns and positive selection on dental genes reveal complex evolutionary context of ever-growing rodent molars.</title>
        <authorList>
            <person name="Calamari Z.T."/>
            <person name="Song A."/>
            <person name="Cohen E."/>
            <person name="Akter M."/>
            <person name="Roy R.D."/>
            <person name="Hallikas O."/>
            <person name="Christensen M.M."/>
            <person name="Li P."/>
            <person name="Marangoni P."/>
            <person name="Jernvall J."/>
            <person name="Klein O.D."/>
        </authorList>
    </citation>
    <scope>NUCLEOTIDE SEQUENCE [LARGE SCALE GENOMIC DNA]</scope>
    <source>
        <strain evidence="8">V071</strain>
    </source>
</reference>
<dbReference type="InterPro" id="IPR003598">
    <property type="entry name" value="Ig_sub2"/>
</dbReference>
<feature type="domain" description="Fibronectin type-III" evidence="7">
    <location>
        <begin position="2536"/>
        <end position="2630"/>
    </location>
</feature>
<feature type="region of interest" description="Disordered" evidence="5">
    <location>
        <begin position="1387"/>
        <end position="1412"/>
    </location>
</feature>
<evidence type="ECO:0008006" key="10">
    <source>
        <dbReference type="Google" id="ProtNLM"/>
    </source>
</evidence>
<feature type="region of interest" description="Disordered" evidence="5">
    <location>
        <begin position="645"/>
        <end position="673"/>
    </location>
</feature>
<dbReference type="FunFam" id="2.60.40.10:FF:001097">
    <property type="entry name" value="Immunoglobulin-like and fibronectin type III domain-containing protein 1"/>
    <property type="match status" value="1"/>
</dbReference>
<dbReference type="SUPFAM" id="SSF49265">
    <property type="entry name" value="Fibronectin type III"/>
    <property type="match status" value="2"/>
</dbReference>
<dbReference type="PANTHER" id="PTHR13817">
    <property type="entry name" value="TITIN"/>
    <property type="match status" value="1"/>
</dbReference>